<dbReference type="Gene3D" id="3.10.620.30">
    <property type="match status" value="1"/>
</dbReference>
<dbReference type="Gene3D" id="2.60.40.3140">
    <property type="match status" value="1"/>
</dbReference>
<dbReference type="Gene3D" id="2.60.120.1130">
    <property type="match status" value="1"/>
</dbReference>
<evidence type="ECO:0008006" key="3">
    <source>
        <dbReference type="Google" id="ProtNLM"/>
    </source>
</evidence>
<reference evidence="1" key="1">
    <citation type="submission" date="2012-02" db="EMBL/GenBank/DDBJ databases">
        <title>The complete genome of Solitalea canadensis DSM 3403.</title>
        <authorList>
            <consortium name="US DOE Joint Genome Institute (JGI-PGF)"/>
            <person name="Lucas S."/>
            <person name="Copeland A."/>
            <person name="Lapidus A."/>
            <person name="Glavina del Rio T."/>
            <person name="Dalin E."/>
            <person name="Tice H."/>
            <person name="Bruce D."/>
            <person name="Goodwin L."/>
            <person name="Pitluck S."/>
            <person name="Peters L."/>
            <person name="Ovchinnikova G."/>
            <person name="Lu M."/>
            <person name="Kyrpides N."/>
            <person name="Mavromatis K."/>
            <person name="Ivanova N."/>
            <person name="Brettin T."/>
            <person name="Detter J.C."/>
            <person name="Han C."/>
            <person name="Larimer F."/>
            <person name="Land M."/>
            <person name="Hauser L."/>
            <person name="Markowitz V."/>
            <person name="Cheng J.-F."/>
            <person name="Hugenholtz P."/>
            <person name="Woyke T."/>
            <person name="Wu D."/>
            <person name="Spring S."/>
            <person name="Schroeder M."/>
            <person name="Kopitz M."/>
            <person name="Brambilla E."/>
            <person name="Klenk H.-P."/>
            <person name="Eisen J.A."/>
        </authorList>
    </citation>
    <scope>NUCLEOTIDE SEQUENCE</scope>
    <source>
        <strain evidence="1">DSM 3403</strain>
    </source>
</reference>
<sequence>MYDILFFLSPSTVYLPKFILMKKHLLLIITLLFAQLIVYSQTIPYKFGNVTFDELTMSGYPADTSANAIILNEFGEAFIENDSPEFLDLNYYGKIKIFNQKGQSEATITIPLYKSGGKEEEIIGVEAYTYNLVSGEIVKTKLPAKEVYREGLNEKHNVVKFTFPQVKDGSVLEYKYILRSPFYFYNFHEWTFQSDIPKLRSEYWAKIPGYFNYKVSLRGLLKLSSQSTTLLKDCFDPPGNLKSDCTFFKAAMDNIPAMKGEEYMTTLRNYLARIEFEIEEYLSPTTGGKERFSTTWKDVERQLLMDSKFGPLVDKNQKFYTQVIPAEIAAQTDSLEKAKLIYAFIKKSIAWNEKYGMLASNDPKNIIGKHSGNIADINLFLTGTLKAHGFNVYPVILSTRENGYPTTLYPILTDFNYIIANVIIGGKSYLLDATEKELDFGTIPFRCLNKEGRIVDYKKSNWINLVPKLFDTEQINVEMTVSSDGSIKGSFAGRKYDYAAIKERKKINSFSSMTDFQKSIQDKFTTGTIDSLKTENLDVLNEPLEVKFKFKLHEEDAADSKTIYLQPFIFDKLESNPLKQNIRTFPIDFGIKKRSITNLSITIPEGYEVESIVKNTNFVLADKSGFYKIGTEINGNKVNIQTILQLNETIYPSEAYPMLKELFSLIIKTQNEPIVLKKKTVNIATKK</sequence>
<dbReference type="AlphaFoldDB" id="H8KSY7"/>
<evidence type="ECO:0000313" key="1">
    <source>
        <dbReference type="EMBL" id="AFD05447.1"/>
    </source>
</evidence>
<dbReference type="eggNOG" id="COG1305">
    <property type="taxonomic scope" value="Bacteria"/>
</dbReference>
<keyword evidence="2" id="KW-1185">Reference proteome</keyword>
<evidence type="ECO:0000313" key="2">
    <source>
        <dbReference type="Proteomes" id="UP000007590"/>
    </source>
</evidence>
<organism evidence="1 2">
    <name type="scientific">Solitalea canadensis (strain ATCC 29591 / DSM 3403 / JCM 21819 / LMG 8368 / NBRC 15130 / NCIMB 12057 / USAM 9D)</name>
    <name type="common">Flexibacter canadensis</name>
    <dbReference type="NCBI Taxonomy" id="929556"/>
    <lineage>
        <taxon>Bacteria</taxon>
        <taxon>Pseudomonadati</taxon>
        <taxon>Bacteroidota</taxon>
        <taxon>Sphingobacteriia</taxon>
        <taxon>Sphingobacteriales</taxon>
        <taxon>Sphingobacteriaceae</taxon>
        <taxon>Solitalea</taxon>
    </lineage>
</organism>
<dbReference type="HOGENOM" id="CLU_026364_0_0_10"/>
<dbReference type="EMBL" id="CP003349">
    <property type="protein sequence ID" value="AFD05447.1"/>
    <property type="molecule type" value="Genomic_DNA"/>
</dbReference>
<protein>
    <recommendedName>
        <fullName evidence="3">DUF3857 domain-containing protein</fullName>
    </recommendedName>
</protein>
<dbReference type="KEGG" id="scn:Solca_0304"/>
<gene>
    <name evidence="1" type="ordered locus">Solca_0304</name>
</gene>
<proteinExistence type="predicted"/>
<dbReference type="Proteomes" id="UP000007590">
    <property type="component" value="Chromosome"/>
</dbReference>
<name>H8KSY7_SOLCM</name>
<dbReference type="STRING" id="929556.Solca_0304"/>
<accession>H8KSY7</accession>